<reference evidence="1 2" key="1">
    <citation type="submission" date="2018-11" db="EMBL/GenBank/DDBJ databases">
        <title>Rufibacter latericius sp. nov., isolated from water in Baiyang Lake.</title>
        <authorList>
            <person name="Yang Y."/>
        </authorList>
    </citation>
    <scope>NUCLEOTIDE SEQUENCE [LARGE SCALE GENOMIC DNA]</scope>
    <source>
        <strain evidence="1 2">R-22-1c-1</strain>
    </source>
</reference>
<dbReference type="RefSeq" id="WP_123126541.1">
    <property type="nucleotide sequence ID" value="NZ_RJJD01000004.1"/>
</dbReference>
<keyword evidence="2" id="KW-1185">Reference proteome</keyword>
<dbReference type="Proteomes" id="UP000272117">
    <property type="component" value="Unassembled WGS sequence"/>
</dbReference>
<sequence>MKKLLICWLVLLSVGCHEDEEAAVTPVPPTVAWQEDERFLFDTKVQTNSYSDGASLYLMGLNSLIKVTQDNGKEVTSRSLLEGVRNPTQYKYPISSALTAVVFNESTLICYPTHYPSLQSGKGILMTNLDPAFQAFDFVNANQGECMKISPGKVLAVPYRASDGMKVLLVSLEVTPSTTGLYDQVRITGTKVVLISSSLVPIQYMGLHPEGFYVATGGASYLLSPDGNLQKLRDSGLLNVFTYKQNVYGLFNDGLHHSPDGKTWNFKADISTLNLLSYTSLHDTLLLGTFNDQVFQLRIKPTSINMLELQNEGLKGNKITSVALFGHKVYITTLSGVFVKDEKDLLTYKDSH</sequence>
<name>A0A3M9MT32_9BACT</name>
<dbReference type="OrthoDB" id="848726at2"/>
<evidence type="ECO:0000313" key="1">
    <source>
        <dbReference type="EMBL" id="RNI28684.1"/>
    </source>
</evidence>
<evidence type="ECO:0000313" key="2">
    <source>
        <dbReference type="Proteomes" id="UP000272117"/>
    </source>
</evidence>
<dbReference type="EMBL" id="RJJD01000004">
    <property type="protein sequence ID" value="RNI28684.1"/>
    <property type="molecule type" value="Genomic_DNA"/>
</dbReference>
<evidence type="ECO:0008006" key="3">
    <source>
        <dbReference type="Google" id="ProtNLM"/>
    </source>
</evidence>
<proteinExistence type="predicted"/>
<comment type="caution">
    <text evidence="1">The sequence shown here is derived from an EMBL/GenBank/DDBJ whole genome shotgun (WGS) entry which is preliminary data.</text>
</comment>
<dbReference type="PROSITE" id="PS51257">
    <property type="entry name" value="PROKAR_LIPOPROTEIN"/>
    <property type="match status" value="1"/>
</dbReference>
<gene>
    <name evidence="1" type="ORF">EFB08_08595</name>
</gene>
<protein>
    <recommendedName>
        <fullName evidence="3">Lipoprotein</fullName>
    </recommendedName>
</protein>
<dbReference type="AlphaFoldDB" id="A0A3M9MT32"/>
<organism evidence="1 2">
    <name type="scientific">Rufibacter latericius</name>
    <dbReference type="NCBI Taxonomy" id="2487040"/>
    <lineage>
        <taxon>Bacteria</taxon>
        <taxon>Pseudomonadati</taxon>
        <taxon>Bacteroidota</taxon>
        <taxon>Cytophagia</taxon>
        <taxon>Cytophagales</taxon>
        <taxon>Hymenobacteraceae</taxon>
        <taxon>Rufibacter</taxon>
    </lineage>
</organism>
<accession>A0A3M9MT32</accession>